<feature type="compositionally biased region" description="Polar residues" evidence="2">
    <location>
        <begin position="185"/>
        <end position="201"/>
    </location>
</feature>
<dbReference type="PROSITE" id="PS50181">
    <property type="entry name" value="FBOX"/>
    <property type="match status" value="1"/>
</dbReference>
<dbReference type="InterPro" id="IPR006553">
    <property type="entry name" value="Leu-rich_rpt_Cys-con_subtyp"/>
</dbReference>
<evidence type="ECO:0000256" key="2">
    <source>
        <dbReference type="SAM" id="MobiDB-lite"/>
    </source>
</evidence>
<feature type="domain" description="F-box" evidence="3">
    <location>
        <begin position="625"/>
        <end position="671"/>
    </location>
</feature>
<dbReference type="InterPro" id="IPR032675">
    <property type="entry name" value="LRR_dom_sf"/>
</dbReference>
<feature type="compositionally biased region" description="Basic residues" evidence="2">
    <location>
        <begin position="556"/>
        <end position="567"/>
    </location>
</feature>
<feature type="compositionally biased region" description="Polar residues" evidence="2">
    <location>
        <begin position="510"/>
        <end position="530"/>
    </location>
</feature>
<protein>
    <recommendedName>
        <fullName evidence="3">F-box domain-containing protein</fullName>
    </recommendedName>
</protein>
<dbReference type="WBParaSite" id="TREG1_97760.1">
    <property type="protein sequence ID" value="TREG1_97760.1"/>
    <property type="gene ID" value="TREG1_97760"/>
</dbReference>
<sequence length="985" mass="110029">MDTNIPILYSNYGILPFYPTAVNHVEHRAVQDSISYPCRNDFRNGKASMHYHKQQAFDKNNLICPKCHSQCLKDMNWCSGCGELLIGTAECRLNDGNCEQNKITLSSVVQQDNALNTNDLSSNVSSCVSSSFPISYENDMQFPNAIGYACHSLLSTTPETHFDVSSYTESPSLSSENSNKKHLRWNNSSPSTHTSGKYHISETNTPHHVPFEYSHTKCDVFSVFPNVSTDQLRYQFQRNAEYVNCVSDCNINTDACSRENGSLQFSVLNSANNGDNTEYNQFCQFDNILEYRQRRTSGPINPMNTTNTQNMCHVDSVPSSYGLTSHASPVRMSNNASHNSCTFSQTPWSDASASEVVANLLRETQISLSANNSIPSKPSAYHLWPFQEMGPISQSPPKSHSSVQKRGGFCRRKHPSECSITENSTTVQNPGMYRARSFSSDFENSNYTDVNLAKLQPRTHWQSSRGAWSAQDPAMLKKKPAAYLLASYSQGNVASDQLEPNTVIKQNNSNIQSEKSQCQPNSCTNTNPFNQRRGELNNALRSSLHGRPEGSDKYSKSNRSHPVRRNRGYISKSLSISTDSSSAGAATTTTTNHSIANLPKEVIASILRTDNDPIDKIENENNVVSPNWLLLPDELWLEVLRYGTPVDRVRVAQTCRHLFRLSMDRSLWRVIHLHRQHNLTDADLVRIGNLKPRELRFTYCRGDSLTASGLKRMFLVCGPGLQKLSLIGCTKGPFDHDIPLRLVADHCHNLKHVNASYTQAVRDQTVIALAKSATHLISVKLNGAQQISNAAIQQLVHYHQRTLERLELFGCFRLNSSIFSLLSRCQELRALAFGHLHHLSSDGLLELVSKLPHLSSLDLRGTQTFSDDDNLSQLAAKCPHLEEVVLANMHSLKRETGIAQMLRLLPRLRVLDLCGLAAVGDLTMEVLATNCRQLEELDVSCTSVTQKGLFHLTNAPAVSLKCLRISHCREITNDVLERLIKACPK</sequence>
<dbReference type="SUPFAM" id="SSF52047">
    <property type="entry name" value="RNI-like"/>
    <property type="match status" value="1"/>
</dbReference>
<organism evidence="4 5">
    <name type="scientific">Trichobilharzia regenti</name>
    <name type="common">Nasal bird schistosome</name>
    <dbReference type="NCBI Taxonomy" id="157069"/>
    <lineage>
        <taxon>Eukaryota</taxon>
        <taxon>Metazoa</taxon>
        <taxon>Spiralia</taxon>
        <taxon>Lophotrochozoa</taxon>
        <taxon>Platyhelminthes</taxon>
        <taxon>Trematoda</taxon>
        <taxon>Digenea</taxon>
        <taxon>Strigeidida</taxon>
        <taxon>Schistosomatoidea</taxon>
        <taxon>Schistosomatidae</taxon>
        <taxon>Trichobilharzia</taxon>
    </lineage>
</organism>
<dbReference type="Proteomes" id="UP000050795">
    <property type="component" value="Unassembled WGS sequence"/>
</dbReference>
<feature type="compositionally biased region" description="Basic and acidic residues" evidence="2">
    <location>
        <begin position="546"/>
        <end position="555"/>
    </location>
</feature>
<proteinExistence type="predicted"/>
<evidence type="ECO:0000256" key="1">
    <source>
        <dbReference type="ARBA" id="ARBA00022786"/>
    </source>
</evidence>
<dbReference type="InterPro" id="IPR057207">
    <property type="entry name" value="FBXL15_LRR"/>
</dbReference>
<feature type="compositionally biased region" description="Polar residues" evidence="2">
    <location>
        <begin position="392"/>
        <end position="404"/>
    </location>
</feature>
<dbReference type="SUPFAM" id="SSF81383">
    <property type="entry name" value="F-box domain"/>
    <property type="match status" value="1"/>
</dbReference>
<reference evidence="5" key="2">
    <citation type="submission" date="2023-11" db="UniProtKB">
        <authorList>
            <consortium name="WormBaseParasite"/>
        </authorList>
    </citation>
    <scope>IDENTIFICATION</scope>
</reference>
<evidence type="ECO:0000259" key="3">
    <source>
        <dbReference type="PROSITE" id="PS50181"/>
    </source>
</evidence>
<dbReference type="Pfam" id="PF12937">
    <property type="entry name" value="F-box-like"/>
    <property type="match status" value="1"/>
</dbReference>
<accession>A0AA85KMN3</accession>
<dbReference type="SMART" id="SM00367">
    <property type="entry name" value="LRR_CC"/>
    <property type="match status" value="6"/>
</dbReference>
<feature type="region of interest" description="Disordered" evidence="2">
    <location>
        <begin position="165"/>
        <end position="201"/>
    </location>
</feature>
<dbReference type="PANTHER" id="PTHR13318">
    <property type="entry name" value="PARTNER OF PAIRED, ISOFORM B-RELATED"/>
    <property type="match status" value="1"/>
</dbReference>
<dbReference type="PANTHER" id="PTHR13318:SF235">
    <property type="entry name" value="F-BOX DOMAIN-CONTAINING PROTEIN"/>
    <property type="match status" value="1"/>
</dbReference>
<dbReference type="AlphaFoldDB" id="A0AA85KMN3"/>
<dbReference type="GO" id="GO:0019005">
    <property type="term" value="C:SCF ubiquitin ligase complex"/>
    <property type="evidence" value="ECO:0007669"/>
    <property type="project" value="TreeGrafter"/>
</dbReference>
<feature type="region of interest" description="Disordered" evidence="2">
    <location>
        <begin position="392"/>
        <end position="416"/>
    </location>
</feature>
<dbReference type="GO" id="GO:0031146">
    <property type="term" value="P:SCF-dependent proteasomal ubiquitin-dependent protein catabolic process"/>
    <property type="evidence" value="ECO:0007669"/>
    <property type="project" value="TreeGrafter"/>
</dbReference>
<dbReference type="Gene3D" id="3.80.10.10">
    <property type="entry name" value="Ribonuclease Inhibitor"/>
    <property type="match status" value="2"/>
</dbReference>
<dbReference type="SMART" id="SM00256">
    <property type="entry name" value="FBOX"/>
    <property type="match status" value="1"/>
</dbReference>
<evidence type="ECO:0000313" key="4">
    <source>
        <dbReference type="Proteomes" id="UP000050795"/>
    </source>
</evidence>
<feature type="compositionally biased region" description="Low complexity" evidence="2">
    <location>
        <begin position="165"/>
        <end position="177"/>
    </location>
</feature>
<keyword evidence="4" id="KW-1185">Reference proteome</keyword>
<dbReference type="CDD" id="cd22139">
    <property type="entry name" value="F-box_unchar"/>
    <property type="match status" value="1"/>
</dbReference>
<name>A0AA85KMN3_TRIRE</name>
<feature type="region of interest" description="Disordered" evidence="2">
    <location>
        <begin position="510"/>
        <end position="589"/>
    </location>
</feature>
<keyword evidence="1" id="KW-0833">Ubl conjugation pathway</keyword>
<dbReference type="InterPro" id="IPR001810">
    <property type="entry name" value="F-box_dom"/>
</dbReference>
<evidence type="ECO:0000313" key="5">
    <source>
        <dbReference type="WBParaSite" id="TREG1_97760.1"/>
    </source>
</evidence>
<dbReference type="InterPro" id="IPR036047">
    <property type="entry name" value="F-box-like_dom_sf"/>
</dbReference>
<dbReference type="Pfam" id="PF25372">
    <property type="entry name" value="DUF7885"/>
    <property type="match status" value="1"/>
</dbReference>
<feature type="compositionally biased region" description="Low complexity" evidence="2">
    <location>
        <begin position="570"/>
        <end position="589"/>
    </location>
</feature>
<reference evidence="4" key="1">
    <citation type="submission" date="2022-06" db="EMBL/GenBank/DDBJ databases">
        <authorList>
            <person name="Berger JAMES D."/>
            <person name="Berger JAMES D."/>
        </authorList>
    </citation>
    <scope>NUCLEOTIDE SEQUENCE [LARGE SCALE GENOMIC DNA]</scope>
</reference>